<evidence type="ECO:0000313" key="14">
    <source>
        <dbReference type="Ensembl" id="ENSSAUP00010003055.1"/>
    </source>
</evidence>
<dbReference type="GeneTree" id="ENSGT00950000183203"/>
<evidence type="ECO:0000256" key="10">
    <source>
        <dbReference type="ARBA" id="ARBA00068024"/>
    </source>
</evidence>
<comment type="subcellular location">
    <subcellularLocation>
        <location evidence="1">Cell membrane</location>
    </subcellularLocation>
    <subcellularLocation>
        <location evidence="8">Synapse</location>
    </subcellularLocation>
</comment>
<dbReference type="InterPro" id="IPR057884">
    <property type="entry name" value="FN3_RIM-BP1/2/3"/>
</dbReference>
<dbReference type="InterPro" id="IPR040325">
    <property type="entry name" value="RIMBP1/2/3"/>
</dbReference>
<name>A0A671TP68_SPAAU</name>
<feature type="region of interest" description="Disordered" evidence="12">
    <location>
        <begin position="956"/>
        <end position="982"/>
    </location>
</feature>
<dbReference type="PANTHER" id="PTHR14234:SF22">
    <property type="entry name" value="RIMS-BINDING PROTEIN 2 ISOFORM X1"/>
    <property type="match status" value="1"/>
</dbReference>
<dbReference type="Pfam" id="PF25523">
    <property type="entry name" value="Ig_RIMBP2"/>
    <property type="match status" value="1"/>
</dbReference>
<dbReference type="InterPro" id="IPR036116">
    <property type="entry name" value="FN3_sf"/>
</dbReference>
<reference evidence="14" key="1">
    <citation type="submission" date="2021-04" db="EMBL/GenBank/DDBJ databases">
        <authorList>
            <consortium name="Wellcome Sanger Institute Data Sharing"/>
        </authorList>
    </citation>
    <scope>NUCLEOTIDE SEQUENCE [LARGE SCALE GENOMIC DNA]</scope>
</reference>
<feature type="compositionally biased region" description="Basic and acidic residues" evidence="12">
    <location>
        <begin position="678"/>
        <end position="689"/>
    </location>
</feature>
<keyword evidence="5" id="KW-0677">Repeat</keyword>
<feature type="domain" description="SH3" evidence="13">
    <location>
        <begin position="142"/>
        <end position="209"/>
    </location>
</feature>
<sequence>MGFSSGSSYLNITCDEIHPMLCALSRDSLFTSCSRLFSSLPPLGRYQPHHLSKVKVRDLEQQCRSQSEHYQQLSKELLNFRLQSETADILKIKPTSTSQRPLSQEKKLSQVIFGLKPQPETGGSVVQTSENPTPRSKPRYTGQVRLCTARYSYNPYDGPNEHPEAELPLVAGKYLYVYGNMDDDGFYEGELLDGQRGLVPSNFVEFVQDKEKPAIHLGDGGEDLGLLDHNPLALTAVDGGTFNGAGGPLDPEDLAEDVVPYPRKISLIKQLARSVIVAWEPPLVPLGWGNISGYNVLVDGELRASIAYGGRTKCLLEKLDLDGCVHRVSVQCVTDRGLSDELRCTVLVGANVVVAPCGLRVDDIQRDTAELSWLPSNSNYGHTVFLDGVEHAVVKPGRYRLRFLNLKPLTVYKVTVVAQPHQVPWQLPLEQRERKEAGVEFCTQAAGPPLPPQDVQVLCGQAPGVLQVHWKPPILSPTGTSNGANVVGYAVCTKGQRIAEVLYPMADYVAVEMTRIQCLEAREVIVRTLSVQGESQDSQVAVIPNNLLVPLPALPLPPPMHPHAGPPPHPHPPAPMQGHTLEAPPPPNPRSPSPQRILPQPRGTLIPDTVAKAIAREAAQRVAAESGKVYGEQGHSFHQHHSDEEEEDEEGFARGRRRGPSVDEFLRGSELGRPPHYSHNEDYHSESSRGSDLSDIMEEDEEELYSEMQLEEGRRRNSHNTPKGNTPAGGRHDRETGRRIHHGGPQPQRRPLMVPSIDGYRDRDRRSPTYYDESEPEESFRIFVALFDYDPLSMSPNPDAADEELPFKEGQIIRIYGDKDTDGFYRGEVRGRMGLIPCNMVSEIQADDEETLDQLMKQGFLPLSTPVDRIEQNRRGQRRDQASRRMVALYDYDPRESSPNVDVEAELTFCAGDIIAVFGDIDEDGFYYGEMNGHRGLVPSNFLEEVPDDVEVYLTDTPSHYPQEEPASRPPANSKKIVHFTP</sequence>
<feature type="domain" description="SH3" evidence="13">
    <location>
        <begin position="778"/>
        <end position="846"/>
    </location>
</feature>
<dbReference type="SMART" id="SM00326">
    <property type="entry name" value="SH3"/>
    <property type="match status" value="3"/>
</dbReference>
<dbReference type="FunFam" id="2.30.30.40:FF:000006">
    <property type="entry name" value="RIMS-binding protein 2 isoform X1"/>
    <property type="match status" value="1"/>
</dbReference>
<dbReference type="GO" id="GO:0005886">
    <property type="term" value="C:plasma membrane"/>
    <property type="evidence" value="ECO:0007669"/>
    <property type="project" value="UniProtKB-SubCell"/>
</dbReference>
<reference evidence="14" key="2">
    <citation type="submission" date="2025-08" db="UniProtKB">
        <authorList>
            <consortium name="Ensembl"/>
        </authorList>
    </citation>
    <scope>IDENTIFICATION</scope>
</reference>
<dbReference type="SUPFAM" id="SSF50044">
    <property type="entry name" value="SH3-domain"/>
    <property type="match status" value="3"/>
</dbReference>
<evidence type="ECO:0000259" key="13">
    <source>
        <dbReference type="PROSITE" id="PS50002"/>
    </source>
</evidence>
<dbReference type="CDD" id="cd12014">
    <property type="entry name" value="SH3_RIM-BP_1"/>
    <property type="match status" value="1"/>
</dbReference>
<feature type="compositionally biased region" description="Pro residues" evidence="12">
    <location>
        <begin position="583"/>
        <end position="592"/>
    </location>
</feature>
<dbReference type="InterPro" id="IPR036028">
    <property type="entry name" value="SH3-like_dom_sf"/>
</dbReference>
<dbReference type="CDD" id="cd00063">
    <property type="entry name" value="FN3"/>
    <property type="match status" value="2"/>
</dbReference>
<evidence type="ECO:0000256" key="2">
    <source>
        <dbReference type="ARBA" id="ARBA00010749"/>
    </source>
</evidence>
<feature type="compositionally biased region" description="Acidic residues" evidence="12">
    <location>
        <begin position="695"/>
        <end position="705"/>
    </location>
</feature>
<dbReference type="InterPro" id="IPR035753">
    <property type="entry name" value="RIM-BP_SH3_2"/>
</dbReference>
<dbReference type="InterPro" id="IPR013783">
    <property type="entry name" value="Ig-like_fold"/>
</dbReference>
<dbReference type="SMART" id="SM00060">
    <property type="entry name" value="FN3"/>
    <property type="match status" value="3"/>
</dbReference>
<reference evidence="14" key="3">
    <citation type="submission" date="2025-09" db="UniProtKB">
        <authorList>
            <consortium name="Ensembl"/>
        </authorList>
    </citation>
    <scope>IDENTIFICATION</scope>
</reference>
<evidence type="ECO:0000256" key="7">
    <source>
        <dbReference type="ARBA" id="ARBA00023136"/>
    </source>
</evidence>
<feature type="domain" description="SH3" evidence="13">
    <location>
        <begin position="881"/>
        <end position="948"/>
    </location>
</feature>
<proteinExistence type="inferred from homology"/>
<gene>
    <name evidence="14" type="primary">RIMBP2</name>
    <name evidence="14" type="synonym">rimbp2a</name>
</gene>
<organism evidence="14 15">
    <name type="scientific">Sparus aurata</name>
    <name type="common">Gilthead sea bream</name>
    <dbReference type="NCBI Taxonomy" id="8175"/>
    <lineage>
        <taxon>Eukaryota</taxon>
        <taxon>Metazoa</taxon>
        <taxon>Chordata</taxon>
        <taxon>Craniata</taxon>
        <taxon>Vertebrata</taxon>
        <taxon>Euteleostomi</taxon>
        <taxon>Actinopterygii</taxon>
        <taxon>Neopterygii</taxon>
        <taxon>Teleostei</taxon>
        <taxon>Neoteleostei</taxon>
        <taxon>Acanthomorphata</taxon>
        <taxon>Eupercaria</taxon>
        <taxon>Spariformes</taxon>
        <taxon>Sparidae</taxon>
        <taxon>Sparus</taxon>
    </lineage>
</organism>
<dbReference type="Proteomes" id="UP000472265">
    <property type="component" value="Chromosome 12"/>
</dbReference>
<evidence type="ECO:0000256" key="11">
    <source>
        <dbReference type="PROSITE-ProRule" id="PRU00192"/>
    </source>
</evidence>
<evidence type="ECO:0000256" key="3">
    <source>
        <dbReference type="ARBA" id="ARBA00022443"/>
    </source>
</evidence>
<feature type="compositionally biased region" description="Pro residues" evidence="12">
    <location>
        <begin position="558"/>
        <end position="575"/>
    </location>
</feature>
<evidence type="ECO:0000313" key="15">
    <source>
        <dbReference type="Proteomes" id="UP000472265"/>
    </source>
</evidence>
<dbReference type="GO" id="GO:0007274">
    <property type="term" value="P:neuromuscular synaptic transmission"/>
    <property type="evidence" value="ECO:0007669"/>
    <property type="project" value="TreeGrafter"/>
</dbReference>
<keyword evidence="3 11" id="KW-0728">SH3 domain</keyword>
<evidence type="ECO:0000256" key="5">
    <source>
        <dbReference type="ARBA" id="ARBA00022737"/>
    </source>
</evidence>
<dbReference type="FunFam" id="2.60.40.10:FF:000072">
    <property type="entry name" value="RIMS-binding protein 2 isoform X1"/>
    <property type="match status" value="1"/>
</dbReference>
<evidence type="ECO:0000256" key="8">
    <source>
        <dbReference type="ARBA" id="ARBA00034103"/>
    </source>
</evidence>
<evidence type="ECO:0000256" key="9">
    <source>
        <dbReference type="ARBA" id="ARBA00054159"/>
    </source>
</evidence>
<protein>
    <recommendedName>
        <fullName evidence="10">RIMS-binding protein 2</fullName>
    </recommendedName>
</protein>
<evidence type="ECO:0000256" key="1">
    <source>
        <dbReference type="ARBA" id="ARBA00004236"/>
    </source>
</evidence>
<comment type="similarity">
    <text evidence="2">Belongs to the RIMBP family.</text>
</comment>
<dbReference type="CDD" id="cd12013">
    <property type="entry name" value="SH3_RIM-BP_3"/>
    <property type="match status" value="1"/>
</dbReference>
<keyword evidence="15" id="KW-1185">Reference proteome</keyword>
<dbReference type="AlphaFoldDB" id="A0A671TP68"/>
<feature type="region of interest" description="Disordered" evidence="12">
    <location>
        <begin position="558"/>
        <end position="603"/>
    </location>
</feature>
<dbReference type="Gene3D" id="2.30.30.40">
    <property type="entry name" value="SH3 Domains"/>
    <property type="match status" value="3"/>
</dbReference>
<keyword evidence="7" id="KW-0472">Membrane</keyword>
<feature type="region of interest" description="Disordered" evidence="12">
    <location>
        <begin position="625"/>
        <end position="774"/>
    </location>
</feature>
<dbReference type="CDD" id="cd12012">
    <property type="entry name" value="SH3_RIM-BP_2"/>
    <property type="match status" value="1"/>
</dbReference>
<dbReference type="Pfam" id="PF14604">
    <property type="entry name" value="SH3_9"/>
    <property type="match status" value="1"/>
</dbReference>
<keyword evidence="4" id="KW-1003">Cell membrane</keyword>
<dbReference type="InterPro" id="IPR035755">
    <property type="entry name" value="RIM-BP_SH3_3"/>
</dbReference>
<dbReference type="FunFam" id="2.60.40.10:FF:000643">
    <property type="entry name" value="RIMS-binding protein 2 isoform X1"/>
    <property type="match status" value="1"/>
</dbReference>
<dbReference type="PANTHER" id="PTHR14234">
    <property type="entry name" value="RIM BINDING PROTEIN-RELATED"/>
    <property type="match status" value="1"/>
</dbReference>
<comment type="function">
    <text evidence="9">Plays a role in the synaptic transmission as bifunctional linker that interacts simultaneously with RIMS1, RIMS2, CACNA1D and CACNA1B.</text>
</comment>
<dbReference type="Pfam" id="PF07653">
    <property type="entry name" value="SH3_2"/>
    <property type="match status" value="2"/>
</dbReference>
<dbReference type="PRINTS" id="PR00452">
    <property type="entry name" value="SH3DOMAIN"/>
</dbReference>
<dbReference type="GO" id="GO:0045202">
    <property type="term" value="C:synapse"/>
    <property type="evidence" value="ECO:0007669"/>
    <property type="project" value="UniProtKB-SubCell"/>
</dbReference>
<evidence type="ECO:0000256" key="12">
    <source>
        <dbReference type="SAM" id="MobiDB-lite"/>
    </source>
</evidence>
<dbReference type="Ensembl" id="ENSSAUT00010003275.1">
    <property type="protein sequence ID" value="ENSSAUP00010003055.1"/>
    <property type="gene ID" value="ENSSAUG00010001487.1"/>
</dbReference>
<dbReference type="SUPFAM" id="SSF49265">
    <property type="entry name" value="Fibronectin type III"/>
    <property type="match status" value="2"/>
</dbReference>
<feature type="compositionally biased region" description="Polar residues" evidence="12">
    <location>
        <begin position="124"/>
        <end position="134"/>
    </location>
</feature>
<dbReference type="PROSITE" id="PS50002">
    <property type="entry name" value="SH3"/>
    <property type="match status" value="3"/>
</dbReference>
<feature type="region of interest" description="Disordered" evidence="12">
    <location>
        <begin position="119"/>
        <end position="140"/>
    </location>
</feature>
<keyword evidence="6" id="KW-0770">Synapse</keyword>
<accession>A0A671TP68</accession>
<dbReference type="FunFam" id="2.30.30.40:FF:000023">
    <property type="entry name" value="RIMS-binding protein 2 isoform F"/>
    <property type="match status" value="1"/>
</dbReference>
<evidence type="ECO:0000256" key="6">
    <source>
        <dbReference type="ARBA" id="ARBA00023018"/>
    </source>
</evidence>
<dbReference type="FunFam" id="2.30.30.40:FF:000016">
    <property type="entry name" value="RIMS-binding protein 2 isoform X2"/>
    <property type="match status" value="1"/>
</dbReference>
<dbReference type="Gene3D" id="2.60.40.10">
    <property type="entry name" value="Immunoglobulins"/>
    <property type="match status" value="1"/>
</dbReference>
<dbReference type="InterPro" id="IPR003961">
    <property type="entry name" value="FN3_dom"/>
</dbReference>
<evidence type="ECO:0000256" key="4">
    <source>
        <dbReference type="ARBA" id="ARBA00022475"/>
    </source>
</evidence>
<dbReference type="InterPro" id="IPR001452">
    <property type="entry name" value="SH3_domain"/>
</dbReference>